<dbReference type="InterPro" id="IPR003959">
    <property type="entry name" value="ATPase_AAA_core"/>
</dbReference>
<dbReference type="InterPro" id="IPR050130">
    <property type="entry name" value="ClpA_ClpB"/>
</dbReference>
<dbReference type="Gene3D" id="1.10.8.60">
    <property type="match status" value="1"/>
</dbReference>
<dbReference type="PANTHER" id="PTHR11638:SF18">
    <property type="entry name" value="HEAT SHOCK PROTEIN 104"/>
    <property type="match status" value="1"/>
</dbReference>
<dbReference type="InterPro" id="IPR041546">
    <property type="entry name" value="ClpA/ClpB_AAA_lid"/>
</dbReference>
<dbReference type="Gene3D" id="3.40.50.300">
    <property type="entry name" value="P-loop containing nucleotide triphosphate hydrolases"/>
    <property type="match status" value="3"/>
</dbReference>
<keyword evidence="8" id="KW-0378">Hydrolase</keyword>
<dbReference type="GO" id="GO:0008233">
    <property type="term" value="F:peptidase activity"/>
    <property type="evidence" value="ECO:0007669"/>
    <property type="project" value="UniProtKB-KW"/>
</dbReference>
<evidence type="ECO:0000256" key="6">
    <source>
        <dbReference type="SAM" id="Coils"/>
    </source>
</evidence>
<dbReference type="Pfam" id="PF17871">
    <property type="entry name" value="AAA_lid_9"/>
    <property type="match status" value="1"/>
</dbReference>
<dbReference type="Pfam" id="PF07724">
    <property type="entry name" value="AAA_2"/>
    <property type="match status" value="1"/>
</dbReference>
<keyword evidence="1 5" id="KW-0677">Repeat</keyword>
<evidence type="ECO:0000313" key="8">
    <source>
        <dbReference type="EMBL" id="CAK8985968.1"/>
    </source>
</evidence>
<proteinExistence type="predicted"/>
<dbReference type="SMART" id="SM01086">
    <property type="entry name" value="ClpB_D2-small"/>
    <property type="match status" value="1"/>
</dbReference>
<dbReference type="CDD" id="cd19499">
    <property type="entry name" value="RecA-like_ClpB_Hsp104-like"/>
    <property type="match status" value="1"/>
</dbReference>
<feature type="coiled-coil region" evidence="6">
    <location>
        <begin position="487"/>
        <end position="557"/>
    </location>
</feature>
<dbReference type="InterPro" id="IPR004176">
    <property type="entry name" value="Clp_R_N"/>
</dbReference>
<dbReference type="InterPro" id="IPR027417">
    <property type="entry name" value="P-loop_NTPase"/>
</dbReference>
<dbReference type="InterPro" id="IPR036628">
    <property type="entry name" value="Clp_N_dom_sf"/>
</dbReference>
<dbReference type="PROSITE" id="PS51903">
    <property type="entry name" value="CLP_R"/>
    <property type="match status" value="1"/>
</dbReference>
<evidence type="ECO:0000256" key="2">
    <source>
        <dbReference type="ARBA" id="ARBA00022741"/>
    </source>
</evidence>
<evidence type="ECO:0000256" key="5">
    <source>
        <dbReference type="PROSITE-ProRule" id="PRU01251"/>
    </source>
</evidence>
<dbReference type="InterPro" id="IPR019489">
    <property type="entry name" value="Clp_ATPase_C"/>
</dbReference>
<dbReference type="Pfam" id="PF00004">
    <property type="entry name" value="AAA"/>
    <property type="match status" value="1"/>
</dbReference>
<dbReference type="GO" id="GO:0006508">
    <property type="term" value="P:proteolysis"/>
    <property type="evidence" value="ECO:0007669"/>
    <property type="project" value="UniProtKB-KW"/>
</dbReference>
<dbReference type="PROSITE" id="PS00871">
    <property type="entry name" value="CLPAB_2"/>
    <property type="match status" value="1"/>
</dbReference>
<feature type="domain" description="Clp R" evidence="7">
    <location>
        <begin position="1"/>
        <end position="125"/>
    </location>
</feature>
<keyword evidence="4" id="KW-0143">Chaperone</keyword>
<evidence type="ECO:0000313" key="9">
    <source>
        <dbReference type="Proteomes" id="UP001642464"/>
    </source>
</evidence>
<dbReference type="SUPFAM" id="SSF81923">
    <property type="entry name" value="Double Clp-N motif"/>
    <property type="match status" value="1"/>
</dbReference>
<dbReference type="EMBL" id="CAXAMM010000114">
    <property type="protein sequence ID" value="CAK8985968.1"/>
    <property type="molecule type" value="Genomic_DNA"/>
</dbReference>
<keyword evidence="3 8" id="KW-0067">ATP-binding</keyword>
<dbReference type="PANTHER" id="PTHR11638">
    <property type="entry name" value="ATP-DEPENDENT CLP PROTEASE"/>
    <property type="match status" value="1"/>
</dbReference>
<feature type="coiled-coil region" evidence="6">
    <location>
        <begin position="426"/>
        <end position="453"/>
    </location>
</feature>
<keyword evidence="9" id="KW-1185">Reference proteome</keyword>
<reference evidence="8 9" key="1">
    <citation type="submission" date="2024-02" db="EMBL/GenBank/DDBJ databases">
        <authorList>
            <person name="Chen Y."/>
            <person name="Shah S."/>
            <person name="Dougan E. K."/>
            <person name="Thang M."/>
            <person name="Chan C."/>
        </authorList>
    </citation>
    <scope>NUCLEOTIDE SEQUENCE [LARGE SCALE GENOMIC DNA]</scope>
</reference>
<dbReference type="CDD" id="cd00009">
    <property type="entry name" value="AAA"/>
    <property type="match status" value="1"/>
</dbReference>
<dbReference type="Gene3D" id="1.10.1780.10">
    <property type="entry name" value="Clp, N-terminal domain"/>
    <property type="match status" value="1"/>
</dbReference>
<keyword evidence="2" id="KW-0547">Nucleotide-binding</keyword>
<keyword evidence="6" id="KW-0175">Coiled coil</keyword>
<accession>A0ABP0H852</accession>
<dbReference type="InterPro" id="IPR001270">
    <property type="entry name" value="ClpA/B"/>
</dbReference>
<sequence length="981" mass="108588">MPECQTRSVLCTVCLDWLHICYQDKSSLPAQVLGRLNGDSLELVKGCDRLLGGFSSQSPAPEDLPPNNAMRTVLNEAEKLRKQSYLSLTDLFLALMKQKTIKEVLTSAGYSLTQLEKAMQEVRGSKKVDSQTGDENFEAAGLGLGAWRIEAGPRLGDLHPVDQALLKYGRDLVADAENGKLDPVIGRDEEIRRVIQVLARRTKNNPILVGDPGVGKTAIVEGLAQRVVTKDVPEALKNCRVVALDVGALISGAKYRGEFEERLKAVLQEVKDAEGRVVLFIDEAHLLIGAGKTDGAMDAANLLMPSVMETGDRKPMLARGELRCIGATTVDEYRKYIEKDAALERRFQQVHVEEPSVSTAVTILRGLKERYGLHHGVSIQDAALVAAATLSDRYITTRFLPDKAVDLLDEACSKIRVQLSSQPEQIDSLERRRQYLEVEVKALSKEKDRESEEAGLAPDEASKARLQAAKKELSAVGEELAPLRARYQQERELIEDLSKAKSKLQELKQKLGRHEKLDLMEARHDVDAAADLRYDAIPGVLQRIRELEKRKREYEEQTESPLLVETVTPAHIAEVVSRWSGIPVAKLTQGEKAMHAVDREPARLLNLEDELKKRVVGQEEAAEAVSRAVLRSAARLSRRTQPTGSFLFAGPTGVGKTELAKALAAELFDNENRSWASPGILRFDMSEYMEQHAVSRLIGAPPGYVGHEQGGQLTEALRRHPYSVVLFDEMEKAHPQVLNVLLQLLDDGRITDSQGRTVDCSNCVVILTSNLGSEHLMRALGTGEVSAGAETDRPCDGGLVMQSIRRSLRPELLNRLDDIVVFQPLSGSTLRQVVRLQLADVLKRLEELEVTMHVRGLIQITLLGSLELIVSDAAIDFVLKARPRIPTTFALTLVNPQIEHQNEDCRQIWEAHDPELGARPLKRYLERHLVSRLSTMILDDSLTAGSVVYVDRAMRNGKARFNWAPGGAEGCFGRSLSPESQ</sequence>
<evidence type="ECO:0000256" key="3">
    <source>
        <dbReference type="ARBA" id="ARBA00022840"/>
    </source>
</evidence>
<evidence type="ECO:0000256" key="1">
    <source>
        <dbReference type="ARBA" id="ARBA00022737"/>
    </source>
</evidence>
<protein>
    <submittedName>
        <fullName evidence="8">Chaperone protein ClpB1 (ATP-dependent Clp protease ATP-binding subunit ClpB homolog 1) (Casein lytic proteinase B1) (Heat shock protein 101) (Protein DEFECTIVE IN LONG-TERM ACQUIRED THERMOTOLERANCE)</fullName>
    </submittedName>
</protein>
<dbReference type="SUPFAM" id="SSF52540">
    <property type="entry name" value="P-loop containing nucleoside triphosphate hydrolases"/>
    <property type="match status" value="2"/>
</dbReference>
<keyword evidence="8" id="KW-0645">Protease</keyword>
<evidence type="ECO:0000259" key="7">
    <source>
        <dbReference type="PROSITE" id="PS51903"/>
    </source>
</evidence>
<dbReference type="PRINTS" id="PR00300">
    <property type="entry name" value="CLPPROTEASEA"/>
</dbReference>
<dbReference type="Proteomes" id="UP001642464">
    <property type="component" value="Unassembled WGS sequence"/>
</dbReference>
<gene>
    <name evidence="8" type="ORF">SCF082_LOCUS353</name>
</gene>
<dbReference type="InterPro" id="IPR028299">
    <property type="entry name" value="ClpA/B_CS2"/>
</dbReference>
<name>A0ABP0H852_9DINO</name>
<dbReference type="GO" id="GO:0005524">
    <property type="term" value="F:ATP binding"/>
    <property type="evidence" value="ECO:0007669"/>
    <property type="project" value="UniProtKB-KW"/>
</dbReference>
<dbReference type="InterPro" id="IPR003593">
    <property type="entry name" value="AAA+_ATPase"/>
</dbReference>
<evidence type="ECO:0000256" key="4">
    <source>
        <dbReference type="ARBA" id="ARBA00023186"/>
    </source>
</evidence>
<dbReference type="Pfam" id="PF10431">
    <property type="entry name" value="ClpB_D2-small"/>
    <property type="match status" value="1"/>
</dbReference>
<comment type="caution">
    <text evidence="8">The sequence shown here is derived from an EMBL/GenBank/DDBJ whole genome shotgun (WGS) entry which is preliminary data.</text>
</comment>
<organism evidence="8 9">
    <name type="scientific">Durusdinium trenchii</name>
    <dbReference type="NCBI Taxonomy" id="1381693"/>
    <lineage>
        <taxon>Eukaryota</taxon>
        <taxon>Sar</taxon>
        <taxon>Alveolata</taxon>
        <taxon>Dinophyceae</taxon>
        <taxon>Suessiales</taxon>
        <taxon>Symbiodiniaceae</taxon>
        <taxon>Durusdinium</taxon>
    </lineage>
</organism>
<dbReference type="SMART" id="SM00382">
    <property type="entry name" value="AAA"/>
    <property type="match status" value="2"/>
</dbReference>